<evidence type="ECO:0000313" key="5">
    <source>
        <dbReference type="Proteomes" id="UP000307440"/>
    </source>
</evidence>
<keyword evidence="5" id="KW-1185">Reference proteome</keyword>
<dbReference type="Gene3D" id="1.25.40.20">
    <property type="entry name" value="Ankyrin repeat-containing domain"/>
    <property type="match status" value="2"/>
</dbReference>
<dbReference type="EMBL" id="ML210285">
    <property type="protein sequence ID" value="TFK20859.1"/>
    <property type="molecule type" value="Genomic_DNA"/>
</dbReference>
<organism evidence="4 5">
    <name type="scientific">Coprinopsis marcescibilis</name>
    <name type="common">Agaric fungus</name>
    <name type="synonym">Psathyrella marcescibilis</name>
    <dbReference type="NCBI Taxonomy" id="230819"/>
    <lineage>
        <taxon>Eukaryota</taxon>
        <taxon>Fungi</taxon>
        <taxon>Dikarya</taxon>
        <taxon>Basidiomycota</taxon>
        <taxon>Agaricomycotina</taxon>
        <taxon>Agaricomycetes</taxon>
        <taxon>Agaricomycetidae</taxon>
        <taxon>Agaricales</taxon>
        <taxon>Agaricineae</taxon>
        <taxon>Psathyrellaceae</taxon>
        <taxon>Coprinopsis</taxon>
    </lineage>
</organism>
<gene>
    <name evidence="4" type="ORF">FA15DRAFT_556810</name>
</gene>
<dbReference type="Gene3D" id="3.40.50.300">
    <property type="entry name" value="P-loop containing nucleotide triphosphate hydrolases"/>
    <property type="match status" value="1"/>
</dbReference>
<accession>A0A5C3KKJ8</accession>
<evidence type="ECO:0000259" key="3">
    <source>
        <dbReference type="Pfam" id="PF24883"/>
    </source>
</evidence>
<evidence type="ECO:0000313" key="4">
    <source>
        <dbReference type="EMBL" id="TFK20859.1"/>
    </source>
</evidence>
<dbReference type="AlphaFoldDB" id="A0A5C3KKJ8"/>
<dbReference type="Pfam" id="PF12796">
    <property type="entry name" value="Ank_2"/>
    <property type="match status" value="1"/>
</dbReference>
<proteinExistence type="predicted"/>
<dbReference type="STRING" id="230819.A0A5C3KKJ8"/>
<dbReference type="InterPro" id="IPR036770">
    <property type="entry name" value="Ankyrin_rpt-contain_sf"/>
</dbReference>
<evidence type="ECO:0000256" key="1">
    <source>
        <dbReference type="ARBA" id="ARBA00022737"/>
    </source>
</evidence>
<dbReference type="SUPFAM" id="SSF48403">
    <property type="entry name" value="Ankyrin repeat"/>
    <property type="match status" value="1"/>
</dbReference>
<keyword evidence="2" id="KW-0040">ANK repeat</keyword>
<feature type="non-terminal residue" evidence="4">
    <location>
        <position position="645"/>
    </location>
</feature>
<dbReference type="PANTHER" id="PTHR10039">
    <property type="entry name" value="AMELOGENIN"/>
    <property type="match status" value="1"/>
</dbReference>
<keyword evidence="1" id="KW-0677">Repeat</keyword>
<sequence length="645" mass="71779">VEIAKCIPWLTKYIFRTIHLDNLGKRTPNTVMWIFETADFKMWVESECGILWGTGMPGAGKTILSSVVIDHLHGLAQGNSDICVVFAFCRYTEAVPVRDILAGILRQMLERYPVVWQFVSAMYELHQREGTEPTQHELFEILKQISTSGVFKQCFYVLDGLDEASSETQFDILAAISQLPINFFITSRPLPLLKDVVFNARFFDIVAHNSDIALLIEEKLRRLPALWKLVDGSQKAVIVETILQKSLGMFLIASLQVDILKTCPSIESIQDALRSLPDGVEAMYAATMRRVENLGRYCVDVVKRALIWVLYTAESVGIDDLRHAIAVRSDNFAFSPTLLVDEDNLLSMCCGLITIESKSRTVRLVHYTAREPLLSYLSTTIFNPQEILASTCVARLHQFNLHNYSNSKCNKIVDSLLLAHPFLKYPFDHWVTHARLCTSLPSTVLQFISHCQRFPFREQSSVRDANLPIWGWDYLQSIHVLAAYALNDALSVKLANAHGHEIDVNSKTANGATALRLGAEFGNLDTVKLLLDVRGIDAACADAKGWTPLMCASKRGNAEMVKHLLGVLDTSNANAANHNGDTALLLAASKGYPEVIEVLLQVDGLDININAADNAGRTALLLAVRMNHVPVVQQLLSIPELDPNL</sequence>
<dbReference type="PROSITE" id="PS50297">
    <property type="entry name" value="ANK_REP_REGION"/>
    <property type="match status" value="1"/>
</dbReference>
<dbReference type="PROSITE" id="PS50088">
    <property type="entry name" value="ANK_REPEAT"/>
    <property type="match status" value="1"/>
</dbReference>
<dbReference type="InterPro" id="IPR056884">
    <property type="entry name" value="NPHP3-like_N"/>
</dbReference>
<dbReference type="InterPro" id="IPR002110">
    <property type="entry name" value="Ankyrin_rpt"/>
</dbReference>
<dbReference type="SUPFAM" id="SSF52540">
    <property type="entry name" value="P-loop containing nucleoside triphosphate hydrolases"/>
    <property type="match status" value="1"/>
</dbReference>
<dbReference type="Pfam" id="PF24883">
    <property type="entry name" value="NPHP3_N"/>
    <property type="match status" value="1"/>
</dbReference>
<feature type="domain" description="Nephrocystin 3-like N-terminal" evidence="3">
    <location>
        <begin position="30"/>
        <end position="188"/>
    </location>
</feature>
<dbReference type="PANTHER" id="PTHR10039:SF15">
    <property type="entry name" value="NACHT DOMAIN-CONTAINING PROTEIN"/>
    <property type="match status" value="1"/>
</dbReference>
<reference evidence="4 5" key="1">
    <citation type="journal article" date="2019" name="Nat. Ecol. Evol.">
        <title>Megaphylogeny resolves global patterns of mushroom evolution.</title>
        <authorList>
            <person name="Varga T."/>
            <person name="Krizsan K."/>
            <person name="Foldi C."/>
            <person name="Dima B."/>
            <person name="Sanchez-Garcia M."/>
            <person name="Sanchez-Ramirez S."/>
            <person name="Szollosi G.J."/>
            <person name="Szarkandi J.G."/>
            <person name="Papp V."/>
            <person name="Albert L."/>
            <person name="Andreopoulos W."/>
            <person name="Angelini C."/>
            <person name="Antonin V."/>
            <person name="Barry K.W."/>
            <person name="Bougher N.L."/>
            <person name="Buchanan P."/>
            <person name="Buyck B."/>
            <person name="Bense V."/>
            <person name="Catcheside P."/>
            <person name="Chovatia M."/>
            <person name="Cooper J."/>
            <person name="Damon W."/>
            <person name="Desjardin D."/>
            <person name="Finy P."/>
            <person name="Geml J."/>
            <person name="Haridas S."/>
            <person name="Hughes K."/>
            <person name="Justo A."/>
            <person name="Karasinski D."/>
            <person name="Kautmanova I."/>
            <person name="Kiss B."/>
            <person name="Kocsube S."/>
            <person name="Kotiranta H."/>
            <person name="LaButti K.M."/>
            <person name="Lechner B.E."/>
            <person name="Liimatainen K."/>
            <person name="Lipzen A."/>
            <person name="Lukacs Z."/>
            <person name="Mihaltcheva S."/>
            <person name="Morgado L.N."/>
            <person name="Niskanen T."/>
            <person name="Noordeloos M.E."/>
            <person name="Ohm R.A."/>
            <person name="Ortiz-Santana B."/>
            <person name="Ovrebo C."/>
            <person name="Racz N."/>
            <person name="Riley R."/>
            <person name="Savchenko A."/>
            <person name="Shiryaev A."/>
            <person name="Soop K."/>
            <person name="Spirin V."/>
            <person name="Szebenyi C."/>
            <person name="Tomsovsky M."/>
            <person name="Tulloss R.E."/>
            <person name="Uehling J."/>
            <person name="Grigoriev I.V."/>
            <person name="Vagvolgyi C."/>
            <person name="Papp T."/>
            <person name="Martin F.M."/>
            <person name="Miettinen O."/>
            <person name="Hibbett D.S."/>
            <person name="Nagy L.G."/>
        </authorList>
    </citation>
    <scope>NUCLEOTIDE SEQUENCE [LARGE SCALE GENOMIC DNA]</scope>
    <source>
        <strain evidence="4 5">CBS 121175</strain>
    </source>
</reference>
<name>A0A5C3KKJ8_COPMA</name>
<dbReference type="Proteomes" id="UP000307440">
    <property type="component" value="Unassembled WGS sequence"/>
</dbReference>
<dbReference type="SMART" id="SM00248">
    <property type="entry name" value="ANK"/>
    <property type="match status" value="4"/>
</dbReference>
<dbReference type="OrthoDB" id="7464126at2759"/>
<protein>
    <submittedName>
        <fullName evidence="4">Ankyrin</fullName>
    </submittedName>
</protein>
<feature type="repeat" description="ANK" evidence="2">
    <location>
        <begin position="579"/>
        <end position="601"/>
    </location>
</feature>
<evidence type="ECO:0000256" key="2">
    <source>
        <dbReference type="PROSITE-ProRule" id="PRU00023"/>
    </source>
</evidence>
<feature type="non-terminal residue" evidence="4">
    <location>
        <position position="1"/>
    </location>
</feature>
<dbReference type="InterPro" id="IPR027417">
    <property type="entry name" value="P-loop_NTPase"/>
</dbReference>